<dbReference type="OrthoDB" id="9788100at2"/>
<protein>
    <submittedName>
        <fullName evidence="3">CheC domain containing protein</fullName>
    </submittedName>
</protein>
<evidence type="ECO:0000256" key="1">
    <source>
        <dbReference type="ARBA" id="ARBA00022500"/>
    </source>
</evidence>
<dbReference type="KEGG" id="awo:Awo_c32710"/>
<gene>
    <name evidence="3" type="ordered locus">Awo_c32710</name>
</gene>
<dbReference type="GO" id="GO:0006935">
    <property type="term" value="P:chemotaxis"/>
    <property type="evidence" value="ECO:0007669"/>
    <property type="project" value="UniProtKB-KW"/>
</dbReference>
<name>H6LK79_ACEWD</name>
<evidence type="ECO:0000313" key="3">
    <source>
        <dbReference type="EMBL" id="AFA49999.1"/>
    </source>
</evidence>
<dbReference type="InterPro" id="IPR028051">
    <property type="entry name" value="CheX-like_dom"/>
</dbReference>
<evidence type="ECO:0000259" key="2">
    <source>
        <dbReference type="Pfam" id="PF13690"/>
    </source>
</evidence>
<dbReference type="eggNOG" id="COG1406">
    <property type="taxonomic scope" value="Bacteria"/>
</dbReference>
<dbReference type="PANTHER" id="PTHR39452:SF1">
    <property type="entry name" value="CHEY-P PHOSPHATASE CHEX"/>
    <property type="match status" value="1"/>
</dbReference>
<accession>H6LK79</accession>
<keyword evidence="1" id="KW-0145">Chemotaxis</keyword>
<evidence type="ECO:0000313" key="4">
    <source>
        <dbReference type="Proteomes" id="UP000007177"/>
    </source>
</evidence>
<dbReference type="InterPro" id="IPR028976">
    <property type="entry name" value="CheC-like_sf"/>
</dbReference>
<dbReference type="SUPFAM" id="SSF103039">
    <property type="entry name" value="CheC-like"/>
    <property type="match status" value="1"/>
</dbReference>
<dbReference type="PANTHER" id="PTHR39452">
    <property type="entry name" value="CHEY-P PHOSPHATASE CHEX"/>
    <property type="match status" value="1"/>
</dbReference>
<dbReference type="STRING" id="931626.Awo_c32710"/>
<dbReference type="HOGENOM" id="CLU_116290_1_1_9"/>
<reference evidence="4" key="1">
    <citation type="submission" date="2011-07" db="EMBL/GenBank/DDBJ databases">
        <title>Complete genome sequence of Acetobacterium woodii.</title>
        <authorList>
            <person name="Poehlein A."/>
            <person name="Schmidt S."/>
            <person name="Kaster A.-K."/>
            <person name="Goenrich M."/>
            <person name="Vollmers J."/>
            <person name="Thuermer A."/>
            <person name="Gottschalk G."/>
            <person name="Thauer R.K."/>
            <person name="Daniel R."/>
            <person name="Mueller V."/>
        </authorList>
    </citation>
    <scope>NUCLEOTIDE SEQUENCE [LARGE SCALE GENOMIC DNA]</scope>
    <source>
        <strain evidence="4">ATCC 29683 / DSM 1030 / JCM 2381 / KCTC 1655 / WB1</strain>
    </source>
</reference>
<dbReference type="CDD" id="cd17906">
    <property type="entry name" value="CheX"/>
    <property type="match status" value="1"/>
</dbReference>
<sequence>MTDNLYNPFLEATRNVFELMLDLTEIADGPAENFVCDQELDIVIGVIGDLTGEVIYRFPETTSIAMVKIMSNMEIDTVDDFVTSAISEIANIISGNVLTILAGNDLNCDILPPVLGNLDDAKKYALSTACCIKTREGDICLEIRLNPAGNK</sequence>
<dbReference type="EMBL" id="CP002987">
    <property type="protein sequence ID" value="AFA49999.1"/>
    <property type="molecule type" value="Genomic_DNA"/>
</dbReference>
<dbReference type="Proteomes" id="UP000007177">
    <property type="component" value="Chromosome"/>
</dbReference>
<dbReference type="InterPro" id="IPR038756">
    <property type="entry name" value="CheX-like"/>
</dbReference>
<feature type="domain" description="Chemotaxis phosphatase CheX-like" evidence="2">
    <location>
        <begin position="43"/>
        <end position="121"/>
    </location>
</feature>
<keyword evidence="4" id="KW-1185">Reference proteome</keyword>
<organism evidence="3 4">
    <name type="scientific">Acetobacterium woodii (strain ATCC 29683 / DSM 1030 / JCM 2381 / KCTC 1655 / WB1)</name>
    <dbReference type="NCBI Taxonomy" id="931626"/>
    <lineage>
        <taxon>Bacteria</taxon>
        <taxon>Bacillati</taxon>
        <taxon>Bacillota</taxon>
        <taxon>Clostridia</taxon>
        <taxon>Eubacteriales</taxon>
        <taxon>Eubacteriaceae</taxon>
        <taxon>Acetobacterium</taxon>
    </lineage>
</organism>
<reference evidence="3 4" key="2">
    <citation type="journal article" date="2012" name="PLoS ONE">
        <title>An ancient pathway combining carbon dioxide fixation with the generation and utilization of a sodium ion gradient for ATP synthesis.</title>
        <authorList>
            <person name="Poehlein A."/>
            <person name="Schmidt S."/>
            <person name="Kaster A.K."/>
            <person name="Goenrich M."/>
            <person name="Vollmers J."/>
            <person name="Thurmer A."/>
            <person name="Bertsch J."/>
            <person name="Schuchmann K."/>
            <person name="Voigt B."/>
            <person name="Hecker M."/>
            <person name="Daniel R."/>
            <person name="Thauer R.K."/>
            <person name="Gottschalk G."/>
            <person name="Muller V."/>
        </authorList>
    </citation>
    <scope>NUCLEOTIDE SEQUENCE [LARGE SCALE GENOMIC DNA]</scope>
    <source>
        <strain evidence="4">ATCC 29683 / DSM 1030 / JCM 2381 / KCTC 1655 / WB1</strain>
    </source>
</reference>
<dbReference type="RefSeq" id="WP_014357595.1">
    <property type="nucleotide sequence ID" value="NC_016894.1"/>
</dbReference>
<dbReference type="Gene3D" id="3.40.1550.10">
    <property type="entry name" value="CheC-like"/>
    <property type="match status" value="1"/>
</dbReference>
<dbReference type="AlphaFoldDB" id="H6LK79"/>
<dbReference type="Pfam" id="PF13690">
    <property type="entry name" value="CheX"/>
    <property type="match status" value="1"/>
</dbReference>
<proteinExistence type="predicted"/>